<evidence type="ECO:0008006" key="5">
    <source>
        <dbReference type="Google" id="ProtNLM"/>
    </source>
</evidence>
<name>A0A839UR08_9GAMM</name>
<dbReference type="Pfam" id="PF09722">
    <property type="entry name" value="Xre_MbcA_ParS_C"/>
    <property type="match status" value="1"/>
</dbReference>
<dbReference type="EMBL" id="JACHXZ010000003">
    <property type="protein sequence ID" value="MBB3168909.1"/>
    <property type="molecule type" value="Genomic_DNA"/>
</dbReference>
<dbReference type="InterPro" id="IPR024467">
    <property type="entry name" value="Xre/MbcA/ParS-like_toxin-bd"/>
</dbReference>
<organism evidence="3 4">
    <name type="scientific">Simiduia aestuariiviva</name>
    <dbReference type="NCBI Taxonomy" id="1510459"/>
    <lineage>
        <taxon>Bacteria</taxon>
        <taxon>Pseudomonadati</taxon>
        <taxon>Pseudomonadota</taxon>
        <taxon>Gammaproteobacteria</taxon>
        <taxon>Cellvibrionales</taxon>
        <taxon>Cellvibrionaceae</taxon>
        <taxon>Simiduia</taxon>
    </lineage>
</organism>
<reference evidence="3 4" key="1">
    <citation type="submission" date="2020-08" db="EMBL/GenBank/DDBJ databases">
        <title>Genomic Encyclopedia of Type Strains, Phase III (KMG-III): the genomes of soil and plant-associated and newly described type strains.</title>
        <authorList>
            <person name="Whitman W."/>
        </authorList>
    </citation>
    <scope>NUCLEOTIDE SEQUENCE [LARGE SCALE GENOMIC DNA]</scope>
    <source>
        <strain evidence="3 4">CECT 8571</strain>
    </source>
</reference>
<gene>
    <name evidence="3" type="ORF">FHS30_002117</name>
</gene>
<protein>
    <recommendedName>
        <fullName evidence="5">XRE family transcriptional regulator</fullName>
    </recommendedName>
</protein>
<evidence type="ECO:0000259" key="1">
    <source>
        <dbReference type="Pfam" id="PF09722"/>
    </source>
</evidence>
<proteinExistence type="predicted"/>
<dbReference type="AlphaFoldDB" id="A0A839UR08"/>
<evidence type="ECO:0000313" key="4">
    <source>
        <dbReference type="Proteomes" id="UP000559987"/>
    </source>
</evidence>
<sequence>MSALQMNQPEAAAVLCKALHKTQQAFGLSNEELGRVIGKDRTTVGRMFDKGHLSPTSKEGELALLLVRVYRSLFALLGGSQSQMQHWLNTANKHLQGEPRALMTNVQGLVNLVAYLDAMRGRV</sequence>
<evidence type="ECO:0000259" key="2">
    <source>
        <dbReference type="Pfam" id="PF20432"/>
    </source>
</evidence>
<dbReference type="InterPro" id="IPR046847">
    <property type="entry name" value="Xre-like_HTH"/>
</dbReference>
<feature type="domain" description="Antitoxin Xre/MbcA/ParS-like toxin-binding" evidence="1">
    <location>
        <begin position="72"/>
        <end position="121"/>
    </location>
</feature>
<keyword evidence="4" id="KW-1185">Reference proteome</keyword>
<accession>A0A839UR08</accession>
<dbReference type="GO" id="GO:0003677">
    <property type="term" value="F:DNA binding"/>
    <property type="evidence" value="ECO:0007669"/>
    <property type="project" value="InterPro"/>
</dbReference>
<dbReference type="Proteomes" id="UP000559987">
    <property type="component" value="Unassembled WGS sequence"/>
</dbReference>
<dbReference type="Pfam" id="PF20432">
    <property type="entry name" value="Xre-like-HTH"/>
    <property type="match status" value="1"/>
</dbReference>
<comment type="caution">
    <text evidence="3">The sequence shown here is derived from an EMBL/GenBank/DDBJ whole genome shotgun (WGS) entry which is preliminary data.</text>
</comment>
<evidence type="ECO:0000313" key="3">
    <source>
        <dbReference type="EMBL" id="MBB3168909.1"/>
    </source>
</evidence>
<feature type="domain" description="Antitoxin Xre-like helix-turn-helix" evidence="2">
    <location>
        <begin position="6"/>
        <end position="68"/>
    </location>
</feature>
<dbReference type="RefSeq" id="WP_183910420.1">
    <property type="nucleotide sequence ID" value="NZ_JACHXZ010000003.1"/>
</dbReference>